<name>A0ABQ7R8M8_PLUXY</name>
<evidence type="ECO:0000313" key="2">
    <source>
        <dbReference type="Proteomes" id="UP000823941"/>
    </source>
</evidence>
<dbReference type="Proteomes" id="UP000823941">
    <property type="component" value="Chromosome 1"/>
</dbReference>
<protein>
    <submittedName>
        <fullName evidence="1">Uncharacterized protein</fullName>
    </submittedName>
</protein>
<gene>
    <name evidence="1" type="ORF">JYU34_000820</name>
</gene>
<keyword evidence="2" id="KW-1185">Reference proteome</keyword>
<sequence>MKDSGTGLPLGGKRVERRVCADSVPERESIVSETRPRSVLYRARRRITVTYSNLVKGNYVDARRSSQARTDAPTEPVISTSHFAIV</sequence>
<accession>A0ABQ7R8M8</accession>
<dbReference type="EMBL" id="JAHIBW010000001">
    <property type="protein sequence ID" value="KAG7313661.1"/>
    <property type="molecule type" value="Genomic_DNA"/>
</dbReference>
<proteinExistence type="predicted"/>
<organism evidence="1 2">
    <name type="scientific">Plutella xylostella</name>
    <name type="common">Diamondback moth</name>
    <name type="synonym">Plutella maculipennis</name>
    <dbReference type="NCBI Taxonomy" id="51655"/>
    <lineage>
        <taxon>Eukaryota</taxon>
        <taxon>Metazoa</taxon>
        <taxon>Ecdysozoa</taxon>
        <taxon>Arthropoda</taxon>
        <taxon>Hexapoda</taxon>
        <taxon>Insecta</taxon>
        <taxon>Pterygota</taxon>
        <taxon>Neoptera</taxon>
        <taxon>Endopterygota</taxon>
        <taxon>Lepidoptera</taxon>
        <taxon>Glossata</taxon>
        <taxon>Ditrysia</taxon>
        <taxon>Yponomeutoidea</taxon>
        <taxon>Plutellidae</taxon>
        <taxon>Plutella</taxon>
    </lineage>
</organism>
<reference evidence="1 2" key="1">
    <citation type="submission" date="2021-06" db="EMBL/GenBank/DDBJ databases">
        <title>A haploid diamondback moth (Plutella xylostella L.) genome assembly resolves 31 chromosomes and identifies a diamide resistance mutation.</title>
        <authorList>
            <person name="Ward C.M."/>
            <person name="Perry K.D."/>
            <person name="Baker G."/>
            <person name="Powis K."/>
            <person name="Heckel D.G."/>
            <person name="Baxter S.W."/>
        </authorList>
    </citation>
    <scope>NUCLEOTIDE SEQUENCE [LARGE SCALE GENOMIC DNA]</scope>
    <source>
        <strain evidence="1 2">LV</strain>
        <tissue evidence="1">Single pupa</tissue>
    </source>
</reference>
<comment type="caution">
    <text evidence="1">The sequence shown here is derived from an EMBL/GenBank/DDBJ whole genome shotgun (WGS) entry which is preliminary data.</text>
</comment>
<evidence type="ECO:0000313" key="1">
    <source>
        <dbReference type="EMBL" id="KAG7313661.1"/>
    </source>
</evidence>